<dbReference type="InterPro" id="IPR005279">
    <property type="entry name" value="Dipep/tripep_permease"/>
</dbReference>
<dbReference type="PROSITE" id="PS50850">
    <property type="entry name" value="MFS"/>
    <property type="match status" value="1"/>
</dbReference>
<dbReference type="RefSeq" id="WP_097129216.1">
    <property type="nucleotide sequence ID" value="NZ_OCMT01000001.1"/>
</dbReference>
<accession>A0A285ZTM1</accession>
<feature type="transmembrane region" description="Helical" evidence="8">
    <location>
        <begin position="207"/>
        <end position="231"/>
    </location>
</feature>
<dbReference type="InterPro" id="IPR020846">
    <property type="entry name" value="MFS_dom"/>
</dbReference>
<reference evidence="11" key="1">
    <citation type="submission" date="2017-09" db="EMBL/GenBank/DDBJ databases">
        <authorList>
            <person name="Varghese N."/>
            <person name="Submissions S."/>
        </authorList>
    </citation>
    <scope>NUCLEOTIDE SEQUENCE [LARGE SCALE GENOMIC DNA]</scope>
    <source>
        <strain evidence="11">CGMCC 1.12803</strain>
    </source>
</reference>
<feature type="transmembrane region" description="Helical" evidence="8">
    <location>
        <begin position="237"/>
        <end position="256"/>
    </location>
</feature>
<evidence type="ECO:0000256" key="5">
    <source>
        <dbReference type="ARBA" id="ARBA00022856"/>
    </source>
</evidence>
<feature type="transmembrane region" description="Helical" evidence="8">
    <location>
        <begin position="460"/>
        <end position="482"/>
    </location>
</feature>
<feature type="transmembrane region" description="Helical" evidence="8">
    <location>
        <begin position="25"/>
        <end position="44"/>
    </location>
</feature>
<dbReference type="InterPro" id="IPR000109">
    <property type="entry name" value="POT_fam"/>
</dbReference>
<evidence type="ECO:0000259" key="9">
    <source>
        <dbReference type="PROSITE" id="PS50850"/>
    </source>
</evidence>
<protein>
    <submittedName>
        <fullName evidence="10">Proton-dependent oligopeptide transporter, POT family</fullName>
    </submittedName>
</protein>
<keyword evidence="7 8" id="KW-0472">Membrane</keyword>
<evidence type="ECO:0000256" key="1">
    <source>
        <dbReference type="ARBA" id="ARBA00004651"/>
    </source>
</evidence>
<feature type="transmembrane region" description="Helical" evidence="8">
    <location>
        <begin position="379"/>
        <end position="401"/>
    </location>
</feature>
<keyword evidence="3" id="KW-1003">Cell membrane</keyword>
<feature type="domain" description="Major facilitator superfamily (MFS) profile" evidence="9">
    <location>
        <begin position="12"/>
        <end position="483"/>
    </location>
</feature>
<feature type="transmembrane region" description="Helical" evidence="8">
    <location>
        <begin position="80"/>
        <end position="97"/>
    </location>
</feature>
<dbReference type="GO" id="GO:0005886">
    <property type="term" value="C:plasma membrane"/>
    <property type="evidence" value="ECO:0007669"/>
    <property type="project" value="UniProtKB-SubCell"/>
</dbReference>
<evidence type="ECO:0000256" key="8">
    <source>
        <dbReference type="SAM" id="Phobius"/>
    </source>
</evidence>
<evidence type="ECO:0000256" key="3">
    <source>
        <dbReference type="ARBA" id="ARBA00022475"/>
    </source>
</evidence>
<dbReference type="GO" id="GO:0006857">
    <property type="term" value="P:oligopeptide transport"/>
    <property type="evidence" value="ECO:0007669"/>
    <property type="project" value="InterPro"/>
</dbReference>
<dbReference type="InterPro" id="IPR018456">
    <property type="entry name" value="PTR2_symporter_CS"/>
</dbReference>
<feature type="transmembrane region" description="Helical" evidence="8">
    <location>
        <begin position="142"/>
        <end position="162"/>
    </location>
</feature>
<keyword evidence="5" id="KW-0571">Peptide transport</keyword>
<dbReference type="Proteomes" id="UP000219281">
    <property type="component" value="Unassembled WGS sequence"/>
</dbReference>
<dbReference type="Gene3D" id="1.20.1250.20">
    <property type="entry name" value="MFS general substrate transporter like domains"/>
    <property type="match status" value="1"/>
</dbReference>
<feature type="transmembrane region" description="Helical" evidence="8">
    <location>
        <begin position="413"/>
        <end position="440"/>
    </location>
</feature>
<evidence type="ECO:0000313" key="10">
    <source>
        <dbReference type="EMBL" id="SOD12976.1"/>
    </source>
</evidence>
<dbReference type="PANTHER" id="PTHR23517:SF15">
    <property type="entry name" value="PROTON-DEPENDENT OLIGOPEPTIDE FAMILY TRANSPORT PROTEIN"/>
    <property type="match status" value="1"/>
</dbReference>
<feature type="transmembrane region" description="Helical" evidence="8">
    <location>
        <begin position="349"/>
        <end position="367"/>
    </location>
</feature>
<sequence>MSTTVSTKHPQQLYLLFFTEMWERFSFYGMKALLLAYMVTQLKFDEPKGYAILGAYSALVYTMPMFGGMLADKFLGYRRAIIFGGVMMSIGHIVLAIPQDWSFFYGMAFIICGNGFFKPNVSSLVGTLYDNNDPKKDSGFSLFYMGINIGAALGGLLCGYVGQKINWHYGFGLAGIFMILGLVVFIIGKSSLKEKGLPLSQDLHRKLAGFLTVEYTIYLLTFVTLPLIVTLFNYYEALDSIMLVLAVISVIYILYLSSKLEKEAKFKLLSALTLVVVSTLFWAFYEQNAGSLNLFAMRNVDMHVFGIELPALAVNNFLPPGWVIILSFVFASLWPWLNKRGLEPSTPAKFAMSFIFVAAGFFTFYLACQASLSHGLIPLVAFAGGYFFIICGEMCISPVGLSMITKLSPVNIVGLMMGIFFFFTAIGEFLAGKIGALMSIPKNIVEANNPVLSLPYYANVLLQISIYSAGIGVFIFFLVPLLKKWMGNIR</sequence>
<keyword evidence="5" id="KW-0653">Protein transport</keyword>
<name>A0A285ZTM1_9SPHI</name>
<evidence type="ECO:0000256" key="2">
    <source>
        <dbReference type="ARBA" id="ARBA00022448"/>
    </source>
</evidence>
<keyword evidence="11" id="KW-1185">Reference proteome</keyword>
<feature type="transmembrane region" description="Helical" evidence="8">
    <location>
        <begin position="168"/>
        <end position="187"/>
    </location>
</feature>
<dbReference type="OrthoDB" id="9772725at2"/>
<dbReference type="InterPro" id="IPR036259">
    <property type="entry name" value="MFS_trans_sf"/>
</dbReference>
<organism evidence="10 11">
    <name type="scientific">Pedobacter xixiisoli</name>
    <dbReference type="NCBI Taxonomy" id="1476464"/>
    <lineage>
        <taxon>Bacteria</taxon>
        <taxon>Pseudomonadati</taxon>
        <taxon>Bacteroidota</taxon>
        <taxon>Sphingobacteriia</taxon>
        <taxon>Sphingobacteriales</taxon>
        <taxon>Sphingobacteriaceae</taxon>
        <taxon>Pedobacter</taxon>
    </lineage>
</organism>
<feature type="transmembrane region" description="Helical" evidence="8">
    <location>
        <begin position="50"/>
        <end position="71"/>
    </location>
</feature>
<dbReference type="GO" id="GO:1904680">
    <property type="term" value="F:peptide transmembrane transporter activity"/>
    <property type="evidence" value="ECO:0007669"/>
    <property type="project" value="InterPro"/>
</dbReference>
<evidence type="ECO:0000313" key="11">
    <source>
        <dbReference type="Proteomes" id="UP000219281"/>
    </source>
</evidence>
<dbReference type="InterPro" id="IPR050171">
    <property type="entry name" value="MFS_Transporters"/>
</dbReference>
<feature type="transmembrane region" description="Helical" evidence="8">
    <location>
        <begin position="103"/>
        <end position="121"/>
    </location>
</feature>
<evidence type="ECO:0000256" key="4">
    <source>
        <dbReference type="ARBA" id="ARBA00022692"/>
    </source>
</evidence>
<dbReference type="CDD" id="cd17346">
    <property type="entry name" value="MFS_DtpA_like"/>
    <property type="match status" value="1"/>
</dbReference>
<feature type="transmembrane region" description="Helical" evidence="8">
    <location>
        <begin position="268"/>
        <end position="285"/>
    </location>
</feature>
<comment type="subcellular location">
    <subcellularLocation>
        <location evidence="1">Cell membrane</location>
        <topology evidence="1">Multi-pass membrane protein</topology>
    </subcellularLocation>
</comment>
<dbReference type="Pfam" id="PF00854">
    <property type="entry name" value="PTR2"/>
    <property type="match status" value="1"/>
</dbReference>
<gene>
    <name evidence="10" type="ORF">SAMN06297358_0944</name>
</gene>
<keyword evidence="4 8" id="KW-0812">Transmembrane</keyword>
<feature type="transmembrane region" description="Helical" evidence="8">
    <location>
        <begin position="317"/>
        <end position="337"/>
    </location>
</feature>
<dbReference type="PANTHER" id="PTHR23517">
    <property type="entry name" value="RESISTANCE PROTEIN MDTM, PUTATIVE-RELATED-RELATED"/>
    <property type="match status" value="1"/>
</dbReference>
<keyword evidence="6 8" id="KW-1133">Transmembrane helix</keyword>
<dbReference type="NCBIfam" id="TIGR00924">
    <property type="entry name" value="yjdL_sub1_fam"/>
    <property type="match status" value="1"/>
</dbReference>
<proteinExistence type="predicted"/>
<dbReference type="EMBL" id="OCMT01000001">
    <property type="protein sequence ID" value="SOD12976.1"/>
    <property type="molecule type" value="Genomic_DNA"/>
</dbReference>
<dbReference type="AlphaFoldDB" id="A0A285ZTM1"/>
<keyword evidence="2" id="KW-0813">Transport</keyword>
<evidence type="ECO:0000256" key="6">
    <source>
        <dbReference type="ARBA" id="ARBA00022989"/>
    </source>
</evidence>
<evidence type="ECO:0000256" key="7">
    <source>
        <dbReference type="ARBA" id="ARBA00023136"/>
    </source>
</evidence>
<dbReference type="SUPFAM" id="SSF103473">
    <property type="entry name" value="MFS general substrate transporter"/>
    <property type="match status" value="1"/>
</dbReference>
<dbReference type="PROSITE" id="PS01022">
    <property type="entry name" value="PTR2_1"/>
    <property type="match status" value="1"/>
</dbReference>